<dbReference type="FunFam" id="3.30.160.60:FF:002343">
    <property type="entry name" value="Zinc finger protein 33A"/>
    <property type="match status" value="1"/>
</dbReference>
<feature type="domain" description="C2H2-type" evidence="8">
    <location>
        <begin position="326"/>
        <end position="353"/>
    </location>
</feature>
<evidence type="ECO:0000313" key="10">
    <source>
        <dbReference type="Proteomes" id="UP001152759"/>
    </source>
</evidence>
<evidence type="ECO:0000313" key="9">
    <source>
        <dbReference type="EMBL" id="CAH0385564.1"/>
    </source>
</evidence>
<evidence type="ECO:0000256" key="5">
    <source>
        <dbReference type="ARBA" id="ARBA00023015"/>
    </source>
</evidence>
<keyword evidence="3 7" id="KW-0863">Zinc-finger</keyword>
<evidence type="ECO:0000256" key="7">
    <source>
        <dbReference type="PROSITE-ProRule" id="PRU00042"/>
    </source>
</evidence>
<evidence type="ECO:0000256" key="2">
    <source>
        <dbReference type="ARBA" id="ARBA00022737"/>
    </source>
</evidence>
<dbReference type="FunFam" id="3.30.160.60:FF:000495">
    <property type="entry name" value="zinc finger protein 668"/>
    <property type="match status" value="1"/>
</dbReference>
<accession>A0A9P0A4J1</accession>
<evidence type="ECO:0000259" key="8">
    <source>
        <dbReference type="PROSITE" id="PS50157"/>
    </source>
</evidence>
<keyword evidence="6" id="KW-0804">Transcription</keyword>
<keyword evidence="5" id="KW-0805">Transcription regulation</keyword>
<name>A0A9P0A4J1_BEMTA</name>
<evidence type="ECO:0000256" key="4">
    <source>
        <dbReference type="ARBA" id="ARBA00022833"/>
    </source>
</evidence>
<keyword evidence="2" id="KW-0677">Repeat</keyword>
<dbReference type="EMBL" id="OU963863">
    <property type="protein sequence ID" value="CAH0385564.1"/>
    <property type="molecule type" value="Genomic_DNA"/>
</dbReference>
<keyword evidence="1" id="KW-0479">Metal-binding</keyword>
<feature type="domain" description="C2H2-type" evidence="8">
    <location>
        <begin position="270"/>
        <end position="297"/>
    </location>
</feature>
<dbReference type="SMART" id="SM00355">
    <property type="entry name" value="ZnF_C2H2"/>
    <property type="match status" value="6"/>
</dbReference>
<dbReference type="GO" id="GO:0045892">
    <property type="term" value="P:negative regulation of DNA-templated transcription"/>
    <property type="evidence" value="ECO:0007669"/>
    <property type="project" value="UniProtKB-ARBA"/>
</dbReference>
<dbReference type="SUPFAM" id="SSF57667">
    <property type="entry name" value="beta-beta-alpha zinc fingers"/>
    <property type="match status" value="3"/>
</dbReference>
<dbReference type="PROSITE" id="PS00028">
    <property type="entry name" value="ZINC_FINGER_C2H2_1"/>
    <property type="match status" value="5"/>
</dbReference>
<sequence length="380" mass="43980">MLVKMQEHEQQIVDPRIFPQEVAQWFTPSVQQTSIIYTSQPSTVIQQQNDRMLQIPVGERSVSCETTDVTFVSNIMQPLPLQNDHPTLEAPHISMENLTQNSQVHSNDFLSLVVVEPKIKDAATNTEEKWGSKRFPVKKTVSRLDNMDLKSKPELLTPNQRFHCLTCLRDFSNITLLMSHKCHQTQADLLNCGKKFSKSACSTVNNFVEKNPQPLVCQVCNIYFSNEQVFLNHQESHEVSSRYSCDVNQRQEFREMKELKRHDGLHKTQHICSVCKESFESNSLLISHKRIHSSDRPYQCDVCHKRFFTKSHVQNHRRVHSGERPFVCNVCGRAFAESSSYRRHERLHQQNKKYRCEVCGRGFALAVSLSKHLAKLHAYS</sequence>
<dbReference type="GO" id="GO:0005634">
    <property type="term" value="C:nucleus"/>
    <property type="evidence" value="ECO:0007669"/>
    <property type="project" value="TreeGrafter"/>
</dbReference>
<dbReference type="Gene3D" id="3.30.160.60">
    <property type="entry name" value="Classic Zinc Finger"/>
    <property type="match status" value="5"/>
</dbReference>
<feature type="domain" description="C2H2-type" evidence="8">
    <location>
        <begin position="354"/>
        <end position="380"/>
    </location>
</feature>
<evidence type="ECO:0000256" key="1">
    <source>
        <dbReference type="ARBA" id="ARBA00022723"/>
    </source>
</evidence>
<keyword evidence="4" id="KW-0862">Zinc</keyword>
<dbReference type="GO" id="GO:0008270">
    <property type="term" value="F:zinc ion binding"/>
    <property type="evidence" value="ECO:0007669"/>
    <property type="project" value="UniProtKB-KW"/>
</dbReference>
<dbReference type="InterPro" id="IPR013087">
    <property type="entry name" value="Znf_C2H2_type"/>
</dbReference>
<gene>
    <name evidence="9" type="ORF">BEMITA_LOCUS4780</name>
</gene>
<proteinExistence type="predicted"/>
<feature type="domain" description="C2H2-type" evidence="8">
    <location>
        <begin position="298"/>
        <end position="325"/>
    </location>
</feature>
<dbReference type="PANTHER" id="PTHR24408:SF64">
    <property type="entry name" value="LINKING IMMUNITY AND METABOLISM-RELATED"/>
    <property type="match status" value="1"/>
</dbReference>
<dbReference type="Pfam" id="PF12171">
    <property type="entry name" value="zf-C2H2_jaz"/>
    <property type="match status" value="1"/>
</dbReference>
<keyword evidence="10" id="KW-1185">Reference proteome</keyword>
<dbReference type="InterPro" id="IPR036236">
    <property type="entry name" value="Znf_C2H2_sf"/>
</dbReference>
<dbReference type="AlphaFoldDB" id="A0A9P0A4J1"/>
<dbReference type="Proteomes" id="UP001152759">
    <property type="component" value="Chromosome 2"/>
</dbReference>
<evidence type="ECO:0000256" key="3">
    <source>
        <dbReference type="ARBA" id="ARBA00022771"/>
    </source>
</evidence>
<dbReference type="GO" id="GO:0043565">
    <property type="term" value="F:sequence-specific DNA binding"/>
    <property type="evidence" value="ECO:0007669"/>
    <property type="project" value="TreeGrafter"/>
</dbReference>
<dbReference type="InterPro" id="IPR022755">
    <property type="entry name" value="Znf_C2H2_jaz"/>
</dbReference>
<dbReference type="PROSITE" id="PS50157">
    <property type="entry name" value="ZINC_FINGER_C2H2_2"/>
    <property type="match status" value="4"/>
</dbReference>
<dbReference type="GO" id="GO:0000981">
    <property type="term" value="F:DNA-binding transcription factor activity, RNA polymerase II-specific"/>
    <property type="evidence" value="ECO:0007669"/>
    <property type="project" value="TreeGrafter"/>
</dbReference>
<evidence type="ECO:0000256" key="6">
    <source>
        <dbReference type="ARBA" id="ARBA00023163"/>
    </source>
</evidence>
<protein>
    <recommendedName>
        <fullName evidence="8">C2H2-type domain-containing protein</fullName>
    </recommendedName>
</protein>
<organism evidence="9 10">
    <name type="scientific">Bemisia tabaci</name>
    <name type="common">Sweetpotato whitefly</name>
    <name type="synonym">Aleurodes tabaci</name>
    <dbReference type="NCBI Taxonomy" id="7038"/>
    <lineage>
        <taxon>Eukaryota</taxon>
        <taxon>Metazoa</taxon>
        <taxon>Ecdysozoa</taxon>
        <taxon>Arthropoda</taxon>
        <taxon>Hexapoda</taxon>
        <taxon>Insecta</taxon>
        <taxon>Pterygota</taxon>
        <taxon>Neoptera</taxon>
        <taxon>Paraneoptera</taxon>
        <taxon>Hemiptera</taxon>
        <taxon>Sternorrhyncha</taxon>
        <taxon>Aleyrodoidea</taxon>
        <taxon>Aleyrodidae</taxon>
        <taxon>Aleyrodinae</taxon>
        <taxon>Bemisia</taxon>
    </lineage>
</organism>
<dbReference type="Pfam" id="PF00096">
    <property type="entry name" value="zf-C2H2"/>
    <property type="match status" value="4"/>
</dbReference>
<reference evidence="9" key="1">
    <citation type="submission" date="2021-12" db="EMBL/GenBank/DDBJ databases">
        <authorList>
            <person name="King R."/>
        </authorList>
    </citation>
    <scope>NUCLEOTIDE SEQUENCE</scope>
</reference>
<dbReference type="PANTHER" id="PTHR24408">
    <property type="entry name" value="ZINC FINGER PROTEIN"/>
    <property type="match status" value="1"/>
</dbReference>